<evidence type="ECO:0000259" key="3">
    <source>
        <dbReference type="Pfam" id="PF14529"/>
    </source>
</evidence>
<dbReference type="InterPro" id="IPR036691">
    <property type="entry name" value="Endo/exonu/phosph_ase_sf"/>
</dbReference>
<dbReference type="Pfam" id="PF14529">
    <property type="entry name" value="Exo_endo_phos_2"/>
    <property type="match status" value="1"/>
</dbReference>
<comment type="caution">
    <text evidence="4">The sequence shown here is derived from an EMBL/GenBank/DDBJ whole genome shotgun (WGS) entry which is preliminary data.</text>
</comment>
<evidence type="ECO:0000313" key="5">
    <source>
        <dbReference type="Proteomes" id="UP000786811"/>
    </source>
</evidence>
<sequence length="684" mass="76567">MKNRITPPEDWPIHAVQILRYCEHVTTTKANPDISANSSEELLSRKTPVTKTNIVVDSLSYLSNTSKDSYSSDLNSPSLNKKFKDTETTPVSSRKRGRPPSSFSTNKLRVQSYNPITSYLQTDSRVQETNITSIISTVSPPNKILKTTTSPIPTLETSFSLTSIPQAASTLSEKMSLPAVNSLAEVLAVLDGWRKEDNKARDVMRKELLDEITSSREEHNRILTEKTDKLQDENSALKDQIINLNERITRLEQAKISTFTDPHFANNLSAFEKHIVKTSISAMEKHIRRNIIVVRGLNVTDSSAVNSLNQFIKDHFNIDDAVQEVFWIIVPITNGQTSSMQITENSQTDDLSSNPNTINDNQLLCISETWETLLNPILPSYFNKWHHCISPAVKINLLGRGSGGLLSLSNESNPTKTLSTSENWIFHSTVIHETNIIIGSVYFQPNLKNLYSILDSLQIILDKILAEEEYNCFIIGGDFNARVESFLYEDPTMLKPSCLYSMRSACDKETNHQGSILYEFMSSNGFILLNGRTPGDYNEDFTFSNARGNSTVDLVWVNTMDINLVKGLAISNALTKSDHFPVVVTLHSIQPIPSAQLSNVMCSVSPSFSLRWCSSSAHSFKNSMFVSPLIAQNFATATTNDLNHAFQNAITNADRDAAMLKLLHSQPKSRNRFISKSWYVTGYL</sequence>
<evidence type="ECO:0000256" key="1">
    <source>
        <dbReference type="SAM" id="Coils"/>
    </source>
</evidence>
<name>A0A8J2HJP3_COTCN</name>
<keyword evidence="5" id="KW-1185">Reference proteome</keyword>
<protein>
    <recommendedName>
        <fullName evidence="3">Endonuclease/exonuclease/phosphatase domain-containing protein</fullName>
    </recommendedName>
</protein>
<feature type="domain" description="Endonuclease/exonuclease/phosphatase" evidence="3">
    <location>
        <begin position="437"/>
        <end position="582"/>
    </location>
</feature>
<feature type="coiled-coil region" evidence="1">
    <location>
        <begin position="220"/>
        <end position="254"/>
    </location>
</feature>
<dbReference type="Proteomes" id="UP000786811">
    <property type="component" value="Unassembled WGS sequence"/>
</dbReference>
<dbReference type="GO" id="GO:0003824">
    <property type="term" value="F:catalytic activity"/>
    <property type="evidence" value="ECO:0007669"/>
    <property type="project" value="InterPro"/>
</dbReference>
<evidence type="ECO:0000313" key="4">
    <source>
        <dbReference type="EMBL" id="CAG5100675.1"/>
    </source>
</evidence>
<feature type="compositionally biased region" description="Polar residues" evidence="2">
    <location>
        <begin position="65"/>
        <end position="79"/>
    </location>
</feature>
<dbReference type="AlphaFoldDB" id="A0A8J2HJP3"/>
<dbReference type="InterPro" id="IPR005135">
    <property type="entry name" value="Endo/exonuclease/phosphatase"/>
</dbReference>
<evidence type="ECO:0000256" key="2">
    <source>
        <dbReference type="SAM" id="MobiDB-lite"/>
    </source>
</evidence>
<reference evidence="4" key="1">
    <citation type="submission" date="2021-04" db="EMBL/GenBank/DDBJ databases">
        <authorList>
            <person name="Chebbi M.A.C M."/>
        </authorList>
    </citation>
    <scope>NUCLEOTIDE SEQUENCE</scope>
</reference>
<gene>
    <name evidence="4" type="ORF">HICCMSTLAB_LOCUS9748</name>
</gene>
<dbReference type="Gene3D" id="3.60.10.10">
    <property type="entry name" value="Endonuclease/exonuclease/phosphatase"/>
    <property type="match status" value="1"/>
</dbReference>
<dbReference type="OrthoDB" id="7700068at2759"/>
<dbReference type="SUPFAM" id="SSF56219">
    <property type="entry name" value="DNase I-like"/>
    <property type="match status" value="1"/>
</dbReference>
<organism evidence="4 5">
    <name type="scientific">Cotesia congregata</name>
    <name type="common">Parasitoid wasp</name>
    <name type="synonym">Apanteles congregatus</name>
    <dbReference type="NCBI Taxonomy" id="51543"/>
    <lineage>
        <taxon>Eukaryota</taxon>
        <taxon>Metazoa</taxon>
        <taxon>Ecdysozoa</taxon>
        <taxon>Arthropoda</taxon>
        <taxon>Hexapoda</taxon>
        <taxon>Insecta</taxon>
        <taxon>Pterygota</taxon>
        <taxon>Neoptera</taxon>
        <taxon>Endopterygota</taxon>
        <taxon>Hymenoptera</taxon>
        <taxon>Apocrita</taxon>
        <taxon>Ichneumonoidea</taxon>
        <taxon>Braconidae</taxon>
        <taxon>Microgastrinae</taxon>
        <taxon>Cotesia</taxon>
    </lineage>
</organism>
<feature type="region of interest" description="Disordered" evidence="2">
    <location>
        <begin position="65"/>
        <end position="108"/>
    </location>
</feature>
<accession>A0A8J2HJP3</accession>
<keyword evidence="1" id="KW-0175">Coiled coil</keyword>
<proteinExistence type="predicted"/>
<dbReference type="EMBL" id="CAJNRD030001122">
    <property type="protein sequence ID" value="CAG5100675.1"/>
    <property type="molecule type" value="Genomic_DNA"/>
</dbReference>